<dbReference type="Proteomes" id="UP000675781">
    <property type="component" value="Unassembled WGS sequence"/>
</dbReference>
<sequence length="415" mass="45377">MAVSADRIPNQTLRAVRRALNLSQDEFAERLREAGRRLGEPNEANKRLIQRWETGVSNSARPVYRRALELVTGRPYASLGFTDRAPSVGSALAVGRLDQLRRALAASVSDGALSSIAIDDLEQTVVRYGLLSRDRPAPLLLADLTADLAEVYALMDRPRPLSSTYALTRVAANMCGLVCLTLIKLDRRPEFRSWARVARTTARETGDPETISWVLAQECYGHYYAQDFDEALLVARGAQHVAGTVPRVGAVLAAALEARILAARGDRPGCEHAIGRAETGLGQLPAGSVNDSAFGYDEGQLRFHQGNAYTHLGDTRKAWPAQQRALDLCGPADYMDRAFTRLDRAACLIRDGDAEDGLAYALDAMNDLNDHQRAGIIALRGRQLLAGLPESRRRALPVAGELDDRLMTPDDEEQP</sequence>
<name>A0A941IQ10_9ACTN</name>
<dbReference type="SUPFAM" id="SSF48452">
    <property type="entry name" value="TPR-like"/>
    <property type="match status" value="1"/>
</dbReference>
<dbReference type="InterPro" id="IPR010982">
    <property type="entry name" value="Lambda_DNA-bd_dom_sf"/>
</dbReference>
<protein>
    <recommendedName>
        <fullName evidence="3">XRE family transcriptional regulator</fullName>
    </recommendedName>
</protein>
<dbReference type="EMBL" id="JAGSOG010000011">
    <property type="protein sequence ID" value="MBR7832468.1"/>
    <property type="molecule type" value="Genomic_DNA"/>
</dbReference>
<accession>A0A941IQ10</accession>
<dbReference type="InterPro" id="IPR011990">
    <property type="entry name" value="TPR-like_helical_dom_sf"/>
</dbReference>
<organism evidence="1 2">
    <name type="scientific">Actinospica durhamensis</name>
    <dbReference type="NCBI Taxonomy" id="1508375"/>
    <lineage>
        <taxon>Bacteria</taxon>
        <taxon>Bacillati</taxon>
        <taxon>Actinomycetota</taxon>
        <taxon>Actinomycetes</taxon>
        <taxon>Catenulisporales</taxon>
        <taxon>Actinospicaceae</taxon>
        <taxon>Actinospica</taxon>
    </lineage>
</organism>
<evidence type="ECO:0000313" key="2">
    <source>
        <dbReference type="Proteomes" id="UP000675781"/>
    </source>
</evidence>
<evidence type="ECO:0008006" key="3">
    <source>
        <dbReference type="Google" id="ProtNLM"/>
    </source>
</evidence>
<dbReference type="AlphaFoldDB" id="A0A941IQ10"/>
<proteinExistence type="predicted"/>
<comment type="caution">
    <text evidence="1">The sequence shown here is derived from an EMBL/GenBank/DDBJ whole genome shotgun (WGS) entry which is preliminary data.</text>
</comment>
<reference evidence="1" key="1">
    <citation type="submission" date="2021-04" db="EMBL/GenBank/DDBJ databases">
        <title>Genome based classification of Actinospica acidithermotolerans sp. nov., an actinobacterium isolated from an Indonesian hot spring.</title>
        <authorList>
            <person name="Kusuma A.B."/>
            <person name="Putra K.E."/>
            <person name="Nafisah S."/>
            <person name="Loh J."/>
            <person name="Nouioui I."/>
            <person name="Goodfellow M."/>
        </authorList>
    </citation>
    <scope>NUCLEOTIDE SEQUENCE</scope>
    <source>
        <strain evidence="1">CSCA 57</strain>
    </source>
</reference>
<evidence type="ECO:0000313" key="1">
    <source>
        <dbReference type="EMBL" id="MBR7832468.1"/>
    </source>
</evidence>
<gene>
    <name evidence="1" type="ORF">KDL01_04320</name>
</gene>
<dbReference type="RefSeq" id="WP_212526993.1">
    <property type="nucleotide sequence ID" value="NZ_JAGSOG010000011.1"/>
</dbReference>
<dbReference type="Gene3D" id="1.10.260.40">
    <property type="entry name" value="lambda repressor-like DNA-binding domains"/>
    <property type="match status" value="1"/>
</dbReference>
<keyword evidence="2" id="KW-1185">Reference proteome</keyword>
<dbReference type="GO" id="GO:0003677">
    <property type="term" value="F:DNA binding"/>
    <property type="evidence" value="ECO:0007669"/>
    <property type="project" value="InterPro"/>
</dbReference>